<dbReference type="SUPFAM" id="SSF53756">
    <property type="entry name" value="UDP-Glycosyltransferase/glycogen phosphorylase"/>
    <property type="match status" value="1"/>
</dbReference>
<dbReference type="Gene3D" id="3.40.50.2000">
    <property type="entry name" value="Glycogen Phosphorylase B"/>
    <property type="match status" value="2"/>
</dbReference>
<dbReference type="InterPro" id="IPR007235">
    <property type="entry name" value="Glyco_trans_28_C"/>
</dbReference>
<dbReference type="Pfam" id="PF04101">
    <property type="entry name" value="Glyco_tran_28_C"/>
    <property type="match status" value="1"/>
</dbReference>
<organism evidence="2 3">
    <name type="scientific">Subtercola boreus</name>
    <dbReference type="NCBI Taxonomy" id="120213"/>
    <lineage>
        <taxon>Bacteria</taxon>
        <taxon>Bacillati</taxon>
        <taxon>Actinomycetota</taxon>
        <taxon>Actinomycetes</taxon>
        <taxon>Micrococcales</taxon>
        <taxon>Microbacteriaceae</taxon>
        <taxon>Subtercola</taxon>
    </lineage>
</organism>
<name>A0A3E0WEI1_9MICO</name>
<proteinExistence type="predicted"/>
<dbReference type="GO" id="GO:0016758">
    <property type="term" value="F:hexosyltransferase activity"/>
    <property type="evidence" value="ECO:0007669"/>
    <property type="project" value="InterPro"/>
</dbReference>
<accession>A0A3E0WEI1</accession>
<dbReference type="OrthoDB" id="555447at2"/>
<dbReference type="Proteomes" id="UP000257080">
    <property type="component" value="Unassembled WGS sequence"/>
</dbReference>
<evidence type="ECO:0000313" key="2">
    <source>
        <dbReference type="EMBL" id="RFA28639.1"/>
    </source>
</evidence>
<dbReference type="RefSeq" id="WP_116417435.1">
    <property type="nucleotide sequence ID" value="NZ_NBXC01000008.1"/>
</dbReference>
<dbReference type="EMBL" id="NBXE01000008">
    <property type="protein sequence ID" value="RFA28639.1"/>
    <property type="molecule type" value="Genomic_DNA"/>
</dbReference>
<sequence length="315" mass="34591">MSTSHTGRKFLFVASTGGHLAQLVRLSSRFDASEDSLWITFRSPQSESLLEGRRVLFVPYIRPRAFIKTAQTVSVVRSLLKRESFDEAISTGAALAVSVLPLAKLRGIKTTYIESVSRVNGPSLSGRILRALHSADLYTQHAQWADSRWKHIEGVLSEFETIPKDTVSVPRLFVTLGTIERYRFDSLIDAVLDSGLADDSTTWQLGVTTRNDLPGEVHNLMSATEFDEAAQGADVVITHAGVGTILQLLEMGISPIIVPRRKSRDEHVDDHQDQIASLLRRLGVGSVQLMESLSRESIVSSTGNSVRAVARGSIQ</sequence>
<comment type="caution">
    <text evidence="2">The sequence shown here is derived from an EMBL/GenBank/DDBJ whole genome shotgun (WGS) entry which is preliminary data.</text>
</comment>
<evidence type="ECO:0000259" key="1">
    <source>
        <dbReference type="Pfam" id="PF04101"/>
    </source>
</evidence>
<evidence type="ECO:0000313" key="3">
    <source>
        <dbReference type="Proteomes" id="UP000257080"/>
    </source>
</evidence>
<reference evidence="2 3" key="1">
    <citation type="submission" date="2017-04" db="EMBL/GenBank/DDBJ databases">
        <title>Comparative genome analysis of Subtercola boreus.</title>
        <authorList>
            <person name="Cho Y.-J."/>
            <person name="Cho A."/>
            <person name="Kim O.-S."/>
            <person name="Lee J.-I."/>
        </authorList>
    </citation>
    <scope>NUCLEOTIDE SEQUENCE [LARGE SCALE GENOMIC DNA]</scope>
    <source>
        <strain evidence="2 3">P28004</strain>
    </source>
</reference>
<feature type="domain" description="Glycosyl transferase family 28 C-terminal" evidence="1">
    <location>
        <begin position="224"/>
        <end position="284"/>
    </location>
</feature>
<dbReference type="AlphaFoldDB" id="A0A3E0WEI1"/>
<protein>
    <recommendedName>
        <fullName evidence="1">Glycosyl transferase family 28 C-terminal domain-containing protein</fullName>
    </recommendedName>
</protein>
<gene>
    <name evidence="2" type="ORF">B7R25_02600</name>
</gene>